<organism evidence="1">
    <name type="scientific">viral metagenome</name>
    <dbReference type="NCBI Taxonomy" id="1070528"/>
    <lineage>
        <taxon>unclassified sequences</taxon>
        <taxon>metagenomes</taxon>
        <taxon>organismal metagenomes</taxon>
    </lineage>
</organism>
<accession>A0A6C0E5W3</accession>
<dbReference type="EMBL" id="MN739743">
    <property type="protein sequence ID" value="QHT24158.1"/>
    <property type="molecule type" value="Genomic_DNA"/>
</dbReference>
<sequence length="468" mass="52450">MSRHLFTTQDFGLSNRLRGYVGAWAHAKKAGCTLDVLWTPSPACPYRIEELFEPLPGTRFITEEAEYSHVTNDHGHLLHILNGYGISLEIAPLLIASLQPKEKIRRKLAALAPVLADAIGIHVRRTDHVEYATTLGGPTPMETYFAAADASSAPIFLACDDPSTLVIFKERYGERILTAKAFADPVGMRNTDGEHAVLDLYCLALCAQFQGSHASSFTVHAQYLRSAWEMSQTLRKQALATEKIVFAFSLFGDKRKYTEGMVVNARQISARFPDARIQVYIADDVPADISARLSSYPNVRLIPVKRLADTQNTLDRFKALDDDDCDILISRDTDSRVHDRDAACIEDFLASNKLLHIIRDHRCHGVRILAGMWGLRKRALTQPIQPIIQSWLASHGNPTRYGCDQMFLAYVIYPTFVGRAMIHDANGHFRPHETEFQPFRVPIIGKLFVGQVHDFNEAGEETEECGID</sequence>
<reference evidence="1" key="1">
    <citation type="journal article" date="2020" name="Nature">
        <title>Giant virus diversity and host interactions through global metagenomics.</title>
        <authorList>
            <person name="Schulz F."/>
            <person name="Roux S."/>
            <person name="Paez-Espino D."/>
            <person name="Jungbluth S."/>
            <person name="Walsh D.A."/>
            <person name="Denef V.J."/>
            <person name="McMahon K.D."/>
            <person name="Konstantinidis K.T."/>
            <person name="Eloe-Fadrosh E.A."/>
            <person name="Kyrpides N.C."/>
            <person name="Woyke T."/>
        </authorList>
    </citation>
    <scope>NUCLEOTIDE SEQUENCE</scope>
    <source>
        <strain evidence="1">GVMAG-M-3300023179-138</strain>
    </source>
</reference>
<evidence type="ECO:0000313" key="1">
    <source>
        <dbReference type="EMBL" id="QHT24158.1"/>
    </source>
</evidence>
<dbReference type="AlphaFoldDB" id="A0A6C0E5W3"/>
<name>A0A6C0E5W3_9ZZZZ</name>
<protein>
    <submittedName>
        <fullName evidence="1">Uncharacterized protein</fullName>
    </submittedName>
</protein>
<proteinExistence type="predicted"/>
<dbReference type="Gene3D" id="3.40.50.11350">
    <property type="match status" value="1"/>
</dbReference>